<reference evidence="3 4" key="1">
    <citation type="submission" date="2016-10" db="EMBL/GenBank/DDBJ databases">
        <authorList>
            <person name="Cai Z."/>
        </authorList>
    </citation>
    <scope>NUCLEOTIDE SEQUENCE [LARGE SCALE GENOMIC DNA]</scope>
</reference>
<evidence type="ECO:0000256" key="1">
    <source>
        <dbReference type="SAM" id="MobiDB-lite"/>
    </source>
</evidence>
<dbReference type="SUPFAM" id="SSF57756">
    <property type="entry name" value="Retrovirus zinc finger-like domains"/>
    <property type="match status" value="1"/>
</dbReference>
<dbReference type="PANTHER" id="PTHR15503:SF22">
    <property type="entry name" value="TRANSPOSON TY3-I GAG POLYPROTEIN"/>
    <property type="match status" value="1"/>
</dbReference>
<feature type="domain" description="Ty3 transposon capsid-like protein" evidence="2">
    <location>
        <begin position="75"/>
        <end position="199"/>
    </location>
</feature>
<sequence>MKQAQQMMSVMAAKITTLEQQLQSVQLRTATANAQQRLKLPKPPETNGTTPSAINWCYKMETYLQAQNTDLNLPSTVTYAASFLKDSALNWWLRYQQEVAAGKRQPFANWAAFKQEFIDTFTPVKPDYNARNKLDRLSQTRSVFDYASHYNTLMLELPNMDEADRVHFFIKGLKPEIRMHVTLHTPATLHEAVELAIQADGLLWGMHKGRKPPSYVPRPNFPVQRQPMDPGPTPMELGSMEQENVGQAEFHLVEGRRKPLRCFYCHRAGHRIADCYQRKSDEEKQRGSQPFKLPAQQQQQQRPPFKGKGGKPPNRRSTN</sequence>
<dbReference type="Pfam" id="PF19259">
    <property type="entry name" value="Ty3_capsid"/>
    <property type="match status" value="1"/>
</dbReference>
<dbReference type="STRING" id="3088.A0A383WFM0"/>
<dbReference type="Proteomes" id="UP000256970">
    <property type="component" value="Unassembled WGS sequence"/>
</dbReference>
<dbReference type="InterPro" id="IPR036875">
    <property type="entry name" value="Znf_CCHC_sf"/>
</dbReference>
<dbReference type="InterPro" id="IPR045358">
    <property type="entry name" value="Ty3_capsid"/>
</dbReference>
<dbReference type="AlphaFoldDB" id="A0A383WFM0"/>
<keyword evidence="4" id="KW-1185">Reference proteome</keyword>
<dbReference type="InterPro" id="IPR032567">
    <property type="entry name" value="RTL1-rel"/>
</dbReference>
<accession>A0A383WFM0</accession>
<organism evidence="3 4">
    <name type="scientific">Tetradesmus obliquus</name>
    <name type="common">Green alga</name>
    <name type="synonym">Acutodesmus obliquus</name>
    <dbReference type="NCBI Taxonomy" id="3088"/>
    <lineage>
        <taxon>Eukaryota</taxon>
        <taxon>Viridiplantae</taxon>
        <taxon>Chlorophyta</taxon>
        <taxon>core chlorophytes</taxon>
        <taxon>Chlorophyceae</taxon>
        <taxon>CS clade</taxon>
        <taxon>Sphaeropleales</taxon>
        <taxon>Scenedesmaceae</taxon>
        <taxon>Tetradesmus</taxon>
    </lineage>
</organism>
<proteinExistence type="predicted"/>
<protein>
    <recommendedName>
        <fullName evidence="2">Ty3 transposon capsid-like protein domain-containing protein</fullName>
    </recommendedName>
</protein>
<feature type="region of interest" description="Disordered" evidence="1">
    <location>
        <begin position="278"/>
        <end position="319"/>
    </location>
</feature>
<dbReference type="GO" id="GO:0003676">
    <property type="term" value="F:nucleic acid binding"/>
    <property type="evidence" value="ECO:0007669"/>
    <property type="project" value="InterPro"/>
</dbReference>
<dbReference type="PANTHER" id="PTHR15503">
    <property type="entry name" value="LDOC1 RELATED"/>
    <property type="match status" value="1"/>
</dbReference>
<evidence type="ECO:0000313" key="4">
    <source>
        <dbReference type="Proteomes" id="UP000256970"/>
    </source>
</evidence>
<dbReference type="GO" id="GO:0008270">
    <property type="term" value="F:zinc ion binding"/>
    <property type="evidence" value="ECO:0007669"/>
    <property type="project" value="InterPro"/>
</dbReference>
<gene>
    <name evidence="3" type="ORF">BQ4739_LOCUS16755</name>
</gene>
<name>A0A383WFM0_TETOB</name>
<dbReference type="Gene3D" id="4.10.60.10">
    <property type="entry name" value="Zinc finger, CCHC-type"/>
    <property type="match status" value="1"/>
</dbReference>
<dbReference type="EMBL" id="FNXT01001256">
    <property type="protein sequence ID" value="SZX76367.1"/>
    <property type="molecule type" value="Genomic_DNA"/>
</dbReference>
<evidence type="ECO:0000313" key="3">
    <source>
        <dbReference type="EMBL" id="SZX76367.1"/>
    </source>
</evidence>
<feature type="compositionally biased region" description="Low complexity" evidence="1">
    <location>
        <begin position="289"/>
        <end position="306"/>
    </location>
</feature>
<evidence type="ECO:0000259" key="2">
    <source>
        <dbReference type="Pfam" id="PF19259"/>
    </source>
</evidence>